<sequence>MGYRSTFLSFLLIICTSSMVHCSLLGDNILDRNIIPDITGISRVRVTGVLSCPFPPVVRNELSLPAGLNVALTCGEKRTVISDAVTDTSGFFEITLNTVQTSLLHPDQCDNCRIAVRGTSASACIVYPGRRGALLAPINCHDTIVETLHGDEQGRGTAVHYKAEPFYFDPSYY</sequence>
<dbReference type="InterPro" id="IPR040404">
    <property type="entry name" value="Phylloplanin-like"/>
</dbReference>
<protein>
    <recommendedName>
        <fullName evidence="4">Pollen Ole e 1 allergen and extensin family protein</fullName>
    </recommendedName>
</protein>
<reference evidence="3" key="1">
    <citation type="submission" date="2013-01" db="EMBL/GenBank/DDBJ databases">
        <title>Draft Genome Sequence of a Mulberry Tree, Morus notabilis C.K. Schneid.</title>
        <authorList>
            <person name="He N."/>
            <person name="Zhao S."/>
        </authorList>
    </citation>
    <scope>NUCLEOTIDE SEQUENCE</scope>
</reference>
<dbReference type="PANTHER" id="PTHR34458">
    <property type="entry name" value="POLLEN OLE E 1 ALLERGEN AND EXTENSIN FAMILY PROTEIN-RELATED"/>
    <property type="match status" value="1"/>
</dbReference>
<keyword evidence="3" id="KW-1185">Reference proteome</keyword>
<keyword evidence="1" id="KW-0732">Signal</keyword>
<proteinExistence type="predicted"/>
<feature type="chain" id="PRO_5004930390" description="Pollen Ole e 1 allergen and extensin family protein" evidence="1">
    <location>
        <begin position="23"/>
        <end position="173"/>
    </location>
</feature>
<dbReference type="Proteomes" id="UP000030645">
    <property type="component" value="Unassembled WGS sequence"/>
</dbReference>
<accession>W9SMM0</accession>
<evidence type="ECO:0000313" key="3">
    <source>
        <dbReference type="Proteomes" id="UP000030645"/>
    </source>
</evidence>
<evidence type="ECO:0000256" key="1">
    <source>
        <dbReference type="SAM" id="SignalP"/>
    </source>
</evidence>
<name>W9SMM0_9ROSA</name>
<dbReference type="AlphaFoldDB" id="W9SMM0"/>
<feature type="signal peptide" evidence="1">
    <location>
        <begin position="1"/>
        <end position="22"/>
    </location>
</feature>
<dbReference type="PANTHER" id="PTHR34458:SF11">
    <property type="entry name" value="MD-2-RELATED LIPID-RECOGNITION DOMAIN-CONTAINING PROTEIN"/>
    <property type="match status" value="1"/>
</dbReference>
<gene>
    <name evidence="2" type="ORF">L484_022736</name>
</gene>
<evidence type="ECO:0000313" key="2">
    <source>
        <dbReference type="EMBL" id="EXC35183.1"/>
    </source>
</evidence>
<evidence type="ECO:0008006" key="4">
    <source>
        <dbReference type="Google" id="ProtNLM"/>
    </source>
</evidence>
<organism evidence="2 3">
    <name type="scientific">Morus notabilis</name>
    <dbReference type="NCBI Taxonomy" id="981085"/>
    <lineage>
        <taxon>Eukaryota</taxon>
        <taxon>Viridiplantae</taxon>
        <taxon>Streptophyta</taxon>
        <taxon>Embryophyta</taxon>
        <taxon>Tracheophyta</taxon>
        <taxon>Spermatophyta</taxon>
        <taxon>Magnoliopsida</taxon>
        <taxon>eudicotyledons</taxon>
        <taxon>Gunneridae</taxon>
        <taxon>Pentapetalae</taxon>
        <taxon>rosids</taxon>
        <taxon>fabids</taxon>
        <taxon>Rosales</taxon>
        <taxon>Moraceae</taxon>
        <taxon>Moreae</taxon>
        <taxon>Morus</taxon>
    </lineage>
</organism>
<dbReference type="EMBL" id="KE346357">
    <property type="protein sequence ID" value="EXC35183.1"/>
    <property type="molecule type" value="Genomic_DNA"/>
</dbReference>